<dbReference type="InterPro" id="IPR003709">
    <property type="entry name" value="VanY-like_core_dom"/>
</dbReference>
<dbReference type="KEGG" id="muc:MuYL_2025"/>
<dbReference type="Pfam" id="PF02557">
    <property type="entry name" value="VanY"/>
    <property type="match status" value="1"/>
</dbReference>
<dbReference type="SUPFAM" id="SSF53187">
    <property type="entry name" value="Zn-dependent exopeptidases"/>
    <property type="match status" value="1"/>
</dbReference>
<dbReference type="GO" id="GO:0008270">
    <property type="term" value="F:zinc ion binding"/>
    <property type="evidence" value="ECO:0007669"/>
    <property type="project" value="InterPro"/>
</dbReference>
<feature type="region of interest" description="Disordered" evidence="1">
    <location>
        <begin position="266"/>
        <end position="308"/>
    </location>
</feature>
<dbReference type="SUPFAM" id="SSF55166">
    <property type="entry name" value="Hedgehog/DD-peptidase"/>
    <property type="match status" value="1"/>
</dbReference>
<protein>
    <recommendedName>
        <fullName evidence="6">DUF4157 domain-containing protein</fullName>
    </recommendedName>
</protein>
<dbReference type="RefSeq" id="WP_094570330.1">
    <property type="nucleotide sequence ID" value="NZ_CP022743.1"/>
</dbReference>
<dbReference type="Pfam" id="PF13699">
    <property type="entry name" value="eCIS_core"/>
    <property type="match status" value="1"/>
</dbReference>
<evidence type="ECO:0000259" key="2">
    <source>
        <dbReference type="Pfam" id="PF02557"/>
    </source>
</evidence>
<feature type="compositionally biased region" description="Pro residues" evidence="1">
    <location>
        <begin position="271"/>
        <end position="283"/>
    </location>
</feature>
<dbReference type="GO" id="GO:0006508">
    <property type="term" value="P:proteolysis"/>
    <property type="evidence" value="ECO:0007669"/>
    <property type="project" value="InterPro"/>
</dbReference>
<evidence type="ECO:0000313" key="5">
    <source>
        <dbReference type="Proteomes" id="UP000215002"/>
    </source>
</evidence>
<evidence type="ECO:0000259" key="3">
    <source>
        <dbReference type="Pfam" id="PF13699"/>
    </source>
</evidence>
<dbReference type="PANTHER" id="PTHR34385">
    <property type="entry name" value="D-ALANYL-D-ALANINE CARBOXYPEPTIDASE"/>
    <property type="match status" value="1"/>
</dbReference>
<feature type="region of interest" description="Disordered" evidence="1">
    <location>
        <begin position="1"/>
        <end position="22"/>
    </location>
</feature>
<name>A0A223NVN1_9SPHI</name>
<dbReference type="Proteomes" id="UP000215002">
    <property type="component" value="Chromosome"/>
</dbReference>
<dbReference type="Gene3D" id="3.30.1380.10">
    <property type="match status" value="1"/>
</dbReference>
<dbReference type="OrthoDB" id="4317910at2"/>
<gene>
    <name evidence="4" type="ORF">MuYL_2025</name>
</gene>
<dbReference type="InterPro" id="IPR025295">
    <property type="entry name" value="eCIS_core_dom"/>
</dbReference>
<dbReference type="AlphaFoldDB" id="A0A223NVN1"/>
<organism evidence="4 5">
    <name type="scientific">Mucilaginibacter xinganensis</name>
    <dbReference type="NCBI Taxonomy" id="1234841"/>
    <lineage>
        <taxon>Bacteria</taxon>
        <taxon>Pseudomonadati</taxon>
        <taxon>Bacteroidota</taxon>
        <taxon>Sphingobacteriia</taxon>
        <taxon>Sphingobacteriales</taxon>
        <taxon>Sphingobacteriaceae</taxon>
        <taxon>Mucilaginibacter</taxon>
    </lineage>
</organism>
<dbReference type="InterPro" id="IPR009045">
    <property type="entry name" value="Zn_M74/Hedgehog-like"/>
</dbReference>
<dbReference type="Gene3D" id="3.40.630.10">
    <property type="entry name" value="Zn peptidases"/>
    <property type="match status" value="1"/>
</dbReference>
<feature type="domain" description="eCIS core" evidence="3">
    <location>
        <begin position="130"/>
        <end position="207"/>
    </location>
</feature>
<accession>A0A223NVN1</accession>
<reference evidence="4 5" key="1">
    <citation type="submission" date="2017-08" db="EMBL/GenBank/DDBJ databases">
        <title>Complete genome sequence of Mucilaginibacter sp. strain BJC16-A31.</title>
        <authorList>
            <consortium name="Henan University of Science and Technology"/>
            <person name="You X."/>
        </authorList>
    </citation>
    <scope>NUCLEOTIDE SEQUENCE [LARGE SCALE GENOMIC DNA]</scope>
    <source>
        <strain evidence="4 5">BJC16-A31</strain>
    </source>
</reference>
<evidence type="ECO:0008006" key="6">
    <source>
        <dbReference type="Google" id="ProtNLM"/>
    </source>
</evidence>
<dbReference type="EMBL" id="CP022743">
    <property type="protein sequence ID" value="ASU33917.1"/>
    <property type="molecule type" value="Genomic_DNA"/>
</dbReference>
<dbReference type="GO" id="GO:0004181">
    <property type="term" value="F:metallocarboxypeptidase activity"/>
    <property type="evidence" value="ECO:0007669"/>
    <property type="project" value="InterPro"/>
</dbReference>
<dbReference type="PANTHER" id="PTHR34385:SF1">
    <property type="entry name" value="PEPTIDOGLYCAN L-ALANYL-D-GLUTAMATE ENDOPEPTIDASE CWLK"/>
    <property type="match status" value="1"/>
</dbReference>
<feature type="domain" description="D-alanyl-D-alanine carboxypeptidase-like core" evidence="2">
    <location>
        <begin position="634"/>
        <end position="749"/>
    </location>
</feature>
<dbReference type="InterPro" id="IPR052179">
    <property type="entry name" value="DD-CPase-like"/>
</dbReference>
<proteinExistence type="predicted"/>
<evidence type="ECO:0000256" key="1">
    <source>
        <dbReference type="SAM" id="MobiDB-lite"/>
    </source>
</evidence>
<dbReference type="Pfam" id="PF10994">
    <property type="entry name" value="DUF2817"/>
    <property type="match status" value="1"/>
</dbReference>
<dbReference type="InterPro" id="IPR021259">
    <property type="entry name" value="DUF2817"/>
</dbReference>
<sequence>MQETKSIANKSPNSPAASAGKATPALQVLEQDSGFNDRLPIQLKLTVGAANDPLEHEADAMADKVMRTPETSFIQRKSECSCGGVDDERVHLKPLVSQITPFIQAKGYGAGTVSNAVSGKIKSSMGGGSPIQSDTRSFMESRFGADFGNVKIHTGIGPAQLNRALNAKAFTVSNNIFFNSGQYQPETDSGKHLLAHELTHVVQQNKTENFIARQVINLNDVDRDFKNRKLTTSSGVAGFGATRGKTMEPPTEDQDLPIDAFFFLENNTPPAAAPPATSPPAVAPPTGEIKDAGAEDISGTPKPGAPAQQAAVVQPPAKPIERALIIGSIHGDEGGKSGSSVLGEQLKTELGGQLKRDFDVIMVPMVNPGGTKDNTRNNRRDVDLNRNFPGLSNAAPVPAGKKFPPEQPEVKAIKNIISVLHPARILSLHTVKNQNEGGFYADPVEGEAREIACEMAISVLNASPANEINVRGNEIAHGVCGARYPGGAEVSVTTGQSSLGSWASAPASAGGGGNIPVVTHEIADPLVNGKRVPLATSGDGRTRDALMTGLRPFLLDRQKNPSQASALLQAKVTPTFLTGRHTAADLELLAAIKRIVNSRFADMNVFYKSVWLPAQPTDVKSVLPSNLSKASFERNFTTQGGIVGREMHGLTGKSSDSDIETEVLRIMQTRSMPGFSRHHWGTEIDVVSATRTDWTGNGRFVKMIPFLQQHSQQFGFFNPYTTGFSGQSGFPDPTQRHYEEEPWHISYFPIANVLQAEWARTFQAQGINAAAPTALDALITDTAIKIATGSGVSAATMERVLKQIGLRDFQTNVAPAP</sequence>
<keyword evidence="5" id="KW-1185">Reference proteome</keyword>
<feature type="compositionally biased region" description="Low complexity" evidence="1">
    <location>
        <begin position="8"/>
        <end position="22"/>
    </location>
</feature>
<evidence type="ECO:0000313" key="4">
    <source>
        <dbReference type="EMBL" id="ASU33917.1"/>
    </source>
</evidence>